<dbReference type="PANTHER" id="PTHR11414:SF21">
    <property type="entry name" value="CYSTATIN 14A, TANDEM DUPLICATE 1-RELATED"/>
    <property type="match status" value="1"/>
</dbReference>
<evidence type="ECO:0000256" key="5">
    <source>
        <dbReference type="ARBA" id="ARBA00022704"/>
    </source>
</evidence>
<dbReference type="AlphaFoldDB" id="A0A6J2RUU9"/>
<keyword evidence="4" id="KW-0646">Protease inhibitor</keyword>
<keyword evidence="5" id="KW-0789">Thiol protease inhibitor</keyword>
<evidence type="ECO:0000256" key="7">
    <source>
        <dbReference type="ARBA" id="ARBA00040677"/>
    </source>
</evidence>
<dbReference type="GeneTree" id="ENSGT01030000235167"/>
<evidence type="ECO:0000256" key="8">
    <source>
        <dbReference type="ARBA" id="ARBA00041437"/>
    </source>
</evidence>
<name>A0A6J2RUU9_COTGO</name>
<dbReference type="Gene3D" id="3.10.450.10">
    <property type="match status" value="1"/>
</dbReference>
<dbReference type="OrthoDB" id="6115262at2759"/>
<dbReference type="GO" id="GO:0002376">
    <property type="term" value="P:immune system process"/>
    <property type="evidence" value="ECO:0007669"/>
    <property type="project" value="UniProtKB-KW"/>
</dbReference>
<dbReference type="KEGG" id="cgob:115025480"/>
<dbReference type="RefSeq" id="XP_029313632.1">
    <property type="nucleotide sequence ID" value="XM_029457772.1"/>
</dbReference>
<comment type="subcellular location">
    <subcellularLocation>
        <location evidence="1">Cytoplasm</location>
    </subcellularLocation>
</comment>
<dbReference type="RefSeq" id="XP_029313724.1">
    <property type="nucleotide sequence ID" value="XM_029457864.1"/>
</dbReference>
<keyword evidence="3" id="KW-0963">Cytoplasm</keyword>
<organism evidence="9 12">
    <name type="scientific">Cottoperca gobio</name>
    <name type="common">Frogmouth</name>
    <name type="synonym">Aphritis gobio</name>
    <dbReference type="NCBI Taxonomy" id="56716"/>
    <lineage>
        <taxon>Eukaryota</taxon>
        <taxon>Metazoa</taxon>
        <taxon>Chordata</taxon>
        <taxon>Craniata</taxon>
        <taxon>Vertebrata</taxon>
        <taxon>Euteleostomi</taxon>
        <taxon>Actinopterygii</taxon>
        <taxon>Neopterygii</taxon>
        <taxon>Teleostei</taxon>
        <taxon>Neoteleostei</taxon>
        <taxon>Acanthomorphata</taxon>
        <taxon>Eupercaria</taxon>
        <taxon>Perciformes</taxon>
        <taxon>Notothenioidei</taxon>
        <taxon>Bovichtidae</taxon>
        <taxon>Cottoperca</taxon>
    </lineage>
</organism>
<sequence length="101" mass="11382">MACPPGDWSETKDATEETQDISNQVKCAVEVKTGKCYEEYKAVKYRNHVGGENFLIKVFVGVEDYIHLSVFKPLLCSGEKVELCGVEEQRTKELPLVPFPN</sequence>
<dbReference type="FunFam" id="3.10.450.10:FF:000001">
    <property type="entry name" value="Cystatin-A"/>
    <property type="match status" value="1"/>
</dbReference>
<dbReference type="GO" id="GO:0005829">
    <property type="term" value="C:cytosol"/>
    <property type="evidence" value="ECO:0007669"/>
    <property type="project" value="TreeGrafter"/>
</dbReference>
<proteinExistence type="inferred from homology"/>
<evidence type="ECO:0000313" key="12">
    <source>
        <dbReference type="RefSeq" id="XP_029313724.1"/>
    </source>
</evidence>
<dbReference type="GO" id="GO:0004869">
    <property type="term" value="F:cysteine-type endopeptidase inhibitor activity"/>
    <property type="evidence" value="ECO:0007669"/>
    <property type="project" value="UniProtKB-KW"/>
</dbReference>
<evidence type="ECO:0000256" key="6">
    <source>
        <dbReference type="ARBA" id="ARBA00022859"/>
    </source>
</evidence>
<evidence type="ECO:0000313" key="11">
    <source>
        <dbReference type="RefSeq" id="XP_029313632.1"/>
    </source>
</evidence>
<evidence type="ECO:0000256" key="2">
    <source>
        <dbReference type="ARBA" id="ARBA00009403"/>
    </source>
</evidence>
<comment type="similarity">
    <text evidence="2">Belongs to the cystatin family.</text>
</comment>
<evidence type="ECO:0000256" key="1">
    <source>
        <dbReference type="ARBA" id="ARBA00004496"/>
    </source>
</evidence>
<dbReference type="Proteomes" id="UP000504630">
    <property type="component" value="Chromosome 20"/>
</dbReference>
<dbReference type="KEGG" id="cgob:115025535"/>
<evidence type="ECO:0000256" key="4">
    <source>
        <dbReference type="ARBA" id="ARBA00022690"/>
    </source>
</evidence>
<dbReference type="GeneID" id="115025535"/>
<accession>A0A6J2RUU9</accession>
<protein>
    <recommendedName>
        <fullName evidence="7">Cystatin-B</fullName>
    </recommendedName>
    <alternativeName>
        <fullName evidence="8">Stefin-B</fullName>
    </alternativeName>
</protein>
<evidence type="ECO:0000313" key="9">
    <source>
        <dbReference type="Proteomes" id="UP000504630"/>
    </source>
</evidence>
<dbReference type="RefSeq" id="XP_029313631.1">
    <property type="nucleotide sequence ID" value="XM_029457771.1"/>
</dbReference>
<dbReference type="InterPro" id="IPR001713">
    <property type="entry name" value="Prot_inh_stefin"/>
</dbReference>
<keyword evidence="6" id="KW-0391">Immunity</keyword>
<evidence type="ECO:0000313" key="10">
    <source>
        <dbReference type="RefSeq" id="XP_029313631.1"/>
    </source>
</evidence>
<reference evidence="10 11" key="1">
    <citation type="submission" date="2025-04" db="UniProtKB">
        <authorList>
            <consortium name="RefSeq"/>
        </authorList>
    </citation>
    <scope>IDENTIFICATION</scope>
</reference>
<dbReference type="InterPro" id="IPR046350">
    <property type="entry name" value="Cystatin_sf"/>
</dbReference>
<keyword evidence="9" id="KW-1185">Reference proteome</keyword>
<evidence type="ECO:0000256" key="3">
    <source>
        <dbReference type="ARBA" id="ARBA00022490"/>
    </source>
</evidence>
<dbReference type="PRINTS" id="PR00295">
    <property type="entry name" value="STEFINA"/>
</dbReference>
<dbReference type="SUPFAM" id="SSF54403">
    <property type="entry name" value="Cystatin/monellin"/>
    <property type="match status" value="1"/>
</dbReference>
<dbReference type="GO" id="GO:0071220">
    <property type="term" value="P:cellular response to bacterial lipoprotein"/>
    <property type="evidence" value="ECO:0007669"/>
    <property type="project" value="UniProtKB-ARBA"/>
</dbReference>
<dbReference type="PANTHER" id="PTHR11414">
    <property type="entry name" value="CYSTATIN FAMILY MEMBER"/>
    <property type="match status" value="1"/>
</dbReference>
<gene>
    <name evidence="12" type="primary">LOC115025535</name>
    <name evidence="10 11" type="synonym">LOC115025480</name>
</gene>